<gene>
    <name evidence="7" type="primary">citZ</name>
    <name evidence="7" type="ORF">MRBLBA1_000226</name>
</gene>
<evidence type="ECO:0000256" key="5">
    <source>
        <dbReference type="ARBA" id="ARBA00049288"/>
    </source>
</evidence>
<evidence type="ECO:0000256" key="1">
    <source>
        <dbReference type="ARBA" id="ARBA00005163"/>
    </source>
</evidence>
<dbReference type="PIRSF" id="PIRSF001369">
    <property type="entry name" value="Citrate_synth"/>
    <property type="match status" value="1"/>
</dbReference>
<evidence type="ECO:0000256" key="4">
    <source>
        <dbReference type="ARBA" id="ARBA00022679"/>
    </source>
</evidence>
<dbReference type="InterPro" id="IPR016143">
    <property type="entry name" value="Citrate_synth-like_sm_a-sub"/>
</dbReference>
<dbReference type="InterPro" id="IPR002020">
    <property type="entry name" value="Citrate_synthase"/>
</dbReference>
<evidence type="ECO:0000256" key="3">
    <source>
        <dbReference type="ARBA" id="ARBA00022532"/>
    </source>
</evidence>
<dbReference type="CDD" id="cd06110">
    <property type="entry name" value="BSuCS-II_like"/>
    <property type="match status" value="1"/>
</dbReference>
<dbReference type="EMBL" id="JBEGIE010000001">
    <property type="protein sequence ID" value="MEV4909615.1"/>
    <property type="molecule type" value="Genomic_DNA"/>
</dbReference>
<dbReference type="SUPFAM" id="SSF48256">
    <property type="entry name" value="Citrate synthase"/>
    <property type="match status" value="1"/>
</dbReference>
<dbReference type="InterPro" id="IPR024176">
    <property type="entry name" value="Citrate_synthase_bac-typ"/>
</dbReference>
<evidence type="ECO:0000256" key="2">
    <source>
        <dbReference type="ARBA" id="ARBA00010566"/>
    </source>
</evidence>
<keyword evidence="3" id="KW-0816">Tricarboxylic acid cycle</keyword>
<evidence type="ECO:0000313" key="7">
    <source>
        <dbReference type="EMBL" id="MEV4909615.1"/>
    </source>
</evidence>
<dbReference type="InterPro" id="IPR011278">
    <property type="entry name" value="2-MeCitrate/Citrate_synth_II"/>
</dbReference>
<dbReference type="PRINTS" id="PR00143">
    <property type="entry name" value="CITRTSNTHASE"/>
</dbReference>
<dbReference type="InterPro" id="IPR016142">
    <property type="entry name" value="Citrate_synth-like_lrg_a-sub"/>
</dbReference>
<dbReference type="Pfam" id="PF00285">
    <property type="entry name" value="Citrate_synt"/>
    <property type="match status" value="1"/>
</dbReference>
<dbReference type="InterPro" id="IPR036969">
    <property type="entry name" value="Citrate_synthase_sf"/>
</dbReference>
<dbReference type="Proteomes" id="UP001552502">
    <property type="component" value="Unassembled WGS sequence"/>
</dbReference>
<keyword evidence="8" id="KW-1185">Reference proteome</keyword>
<dbReference type="Gene3D" id="1.10.230.10">
    <property type="entry name" value="Cytochrome P450-Terp, domain 2"/>
    <property type="match status" value="1"/>
</dbReference>
<comment type="catalytic activity">
    <reaction evidence="5">
        <text>oxaloacetate + acetyl-CoA + H2O = citrate + CoA + H(+)</text>
        <dbReference type="Rhea" id="RHEA:16845"/>
        <dbReference type="ChEBI" id="CHEBI:15377"/>
        <dbReference type="ChEBI" id="CHEBI:15378"/>
        <dbReference type="ChEBI" id="CHEBI:16452"/>
        <dbReference type="ChEBI" id="CHEBI:16947"/>
        <dbReference type="ChEBI" id="CHEBI:57287"/>
        <dbReference type="ChEBI" id="CHEBI:57288"/>
        <dbReference type="EC" id="2.3.3.16"/>
    </reaction>
</comment>
<dbReference type="PANTHER" id="PTHR11739">
    <property type="entry name" value="CITRATE SYNTHASE"/>
    <property type="match status" value="1"/>
</dbReference>
<dbReference type="NCBIfam" id="NF010637">
    <property type="entry name" value="PRK14034.1"/>
    <property type="match status" value="1"/>
</dbReference>
<organism evidence="7 8">
    <name type="scientific">Bacillus proteolyticus</name>
    <dbReference type="NCBI Taxonomy" id="2026192"/>
    <lineage>
        <taxon>Bacteria</taxon>
        <taxon>Bacillati</taxon>
        <taxon>Bacillota</taxon>
        <taxon>Bacilli</taxon>
        <taxon>Bacillales</taxon>
        <taxon>Bacillaceae</taxon>
        <taxon>Bacillus</taxon>
        <taxon>Bacillus cereus group</taxon>
    </lineage>
</organism>
<protein>
    <recommendedName>
        <fullName evidence="6">Citrate synthase</fullName>
    </recommendedName>
</protein>
<dbReference type="Gene3D" id="1.10.580.10">
    <property type="entry name" value="Citrate Synthase, domain 1"/>
    <property type="match status" value="1"/>
</dbReference>
<sequence length="382" mass="42877">MGEFSGKGENVMTVIRGLEGVVATTSSVSSIIDDTLTYVGYNIDDLAENATFEEVVYLLWHRKLPNEKELAEFSATVSEYYKVPGEILTYLKQVDLKIAHPMSVLRTAISMLSLYDESAEIMDEKSNYLKAVKLQAQVGTLIAAYARIRKGLDVVEPRKDLSLAGNFLYMLNDREPNEVEIEAFDKALVLHADHELNASTFTARVCVATLSDVYSGITAAIGALKGPLHGGANENVMKMLTEIGEEENVESYIHNALQNKVKIMGFGHRVYEHGDPRAKHLREMSKRLCVLLGEDKWYNMSIKIEDIVTKEKGLPPNVDFYSASVYHCLGVDHDLFTPIFAISRMSGWLAHILEQYENNRLIRPRADYNGPTHQVYVPIAQR</sequence>
<evidence type="ECO:0000313" key="8">
    <source>
        <dbReference type="Proteomes" id="UP001552502"/>
    </source>
</evidence>
<comment type="similarity">
    <text evidence="2 6">Belongs to the citrate synthase family.</text>
</comment>
<dbReference type="RefSeq" id="WP_116733522.1">
    <property type="nucleotide sequence ID" value="NZ_JARMCS010000004.1"/>
</dbReference>
<dbReference type="PANTHER" id="PTHR11739:SF4">
    <property type="entry name" value="CITRATE SYNTHASE, PEROXISOMAL"/>
    <property type="match status" value="1"/>
</dbReference>
<evidence type="ECO:0000256" key="6">
    <source>
        <dbReference type="PIRNR" id="PIRNR001369"/>
    </source>
</evidence>
<keyword evidence="4 6" id="KW-0808">Transferase</keyword>
<name>A0ABV3I5P9_9BACI</name>
<comment type="pathway">
    <text evidence="1">Carbohydrate metabolism; tricarboxylic acid cycle.</text>
</comment>
<proteinExistence type="inferred from homology"/>
<reference evidence="7 8" key="1">
    <citation type="journal article" date="2023" name="Proc. Natl. Acad. Sci. U.S.A.">
        <title>Bacterial tolerance to host-exuded specialized metabolites structures the maize root microbiome.</title>
        <authorList>
            <person name="Thoenen L."/>
            <person name="Giroud C."/>
            <person name="Kreuzer M."/>
            <person name="Waelchli J."/>
            <person name="Gfeller V."/>
            <person name="Deslandes-Herold G."/>
            <person name="Mateo P."/>
            <person name="Robert C.A.M."/>
            <person name="Ahrens C.H."/>
            <person name="Rubio-Somoza I."/>
            <person name="Bruggmann R."/>
            <person name="Erb M."/>
            <person name="Schlaeppi K."/>
        </authorList>
    </citation>
    <scope>NUCLEOTIDE SEQUENCE [LARGE SCALE GENOMIC DNA]</scope>
    <source>
        <strain evidence="7 8">LBA1-1-1.1</strain>
    </source>
</reference>
<accession>A0ABV3I5P9</accession>
<dbReference type="NCBIfam" id="TIGR01800">
    <property type="entry name" value="cit_synth_II"/>
    <property type="match status" value="1"/>
</dbReference>
<comment type="caution">
    <text evidence="7">The sequence shown here is derived from an EMBL/GenBank/DDBJ whole genome shotgun (WGS) entry which is preliminary data.</text>
</comment>